<evidence type="ECO:0000313" key="6">
    <source>
        <dbReference type="Proteomes" id="UP000325302"/>
    </source>
</evidence>
<dbReference type="SUPFAM" id="SSF50104">
    <property type="entry name" value="Translation proteins SH3-like domain"/>
    <property type="match status" value="1"/>
</dbReference>
<evidence type="ECO:0000259" key="3">
    <source>
        <dbReference type="SMART" id="SM00841"/>
    </source>
</evidence>
<keyword evidence="5" id="KW-0648">Protein biosynthesis</keyword>
<dbReference type="Proteomes" id="UP000325302">
    <property type="component" value="Unassembled WGS sequence"/>
</dbReference>
<dbReference type="Pfam" id="PF01132">
    <property type="entry name" value="EFP"/>
    <property type="match status" value="1"/>
</dbReference>
<dbReference type="CDD" id="cd05794">
    <property type="entry name" value="S1_EF-P_repeat_2"/>
    <property type="match status" value="1"/>
</dbReference>
<name>A0A5A9W489_9GAMM</name>
<organism evidence="5 6">
    <name type="scientific">Nitrincola tapanii</name>
    <dbReference type="NCBI Taxonomy" id="1708751"/>
    <lineage>
        <taxon>Bacteria</taxon>
        <taxon>Pseudomonadati</taxon>
        <taxon>Pseudomonadota</taxon>
        <taxon>Gammaproteobacteria</taxon>
        <taxon>Oceanospirillales</taxon>
        <taxon>Oceanospirillaceae</taxon>
        <taxon>Nitrincola</taxon>
    </lineage>
</organism>
<dbReference type="PROSITE" id="PS01275">
    <property type="entry name" value="EFP"/>
    <property type="match status" value="1"/>
</dbReference>
<dbReference type="NCBIfam" id="NF001810">
    <property type="entry name" value="PRK00529.1"/>
    <property type="match status" value="1"/>
</dbReference>
<proteinExistence type="inferred from homology"/>
<dbReference type="RefSeq" id="WP_149390439.1">
    <property type="nucleotide sequence ID" value="NZ_SMRS01000003.1"/>
</dbReference>
<dbReference type="InterPro" id="IPR011897">
    <property type="entry name" value="Transl_elong_p-like_YeiP"/>
</dbReference>
<dbReference type="GO" id="GO:0003746">
    <property type="term" value="F:translation elongation factor activity"/>
    <property type="evidence" value="ECO:0007669"/>
    <property type="project" value="UniProtKB-UniRule"/>
</dbReference>
<dbReference type="InterPro" id="IPR008991">
    <property type="entry name" value="Translation_prot_SH3-like_sf"/>
</dbReference>
<dbReference type="HAMAP" id="MF_00646">
    <property type="entry name" value="EFP"/>
    <property type="match status" value="1"/>
</dbReference>
<evidence type="ECO:0000256" key="1">
    <source>
        <dbReference type="ARBA" id="ARBA00009479"/>
    </source>
</evidence>
<keyword evidence="6" id="KW-1185">Reference proteome</keyword>
<dbReference type="EMBL" id="SMRS01000003">
    <property type="protein sequence ID" value="KAA0875432.1"/>
    <property type="molecule type" value="Genomic_DNA"/>
</dbReference>
<gene>
    <name evidence="5" type="primary">yeiP</name>
    <name evidence="5" type="ORF">E1H14_05455</name>
</gene>
<dbReference type="InterPro" id="IPR013185">
    <property type="entry name" value="Transl_elong_KOW-like"/>
</dbReference>
<dbReference type="GO" id="GO:0043043">
    <property type="term" value="P:peptide biosynthetic process"/>
    <property type="evidence" value="ECO:0007669"/>
    <property type="project" value="InterPro"/>
</dbReference>
<dbReference type="InterPro" id="IPR020599">
    <property type="entry name" value="Transl_elong_fac_P/YeiP"/>
</dbReference>
<dbReference type="SMART" id="SM01185">
    <property type="entry name" value="EFP"/>
    <property type="match status" value="1"/>
</dbReference>
<dbReference type="InterPro" id="IPR014722">
    <property type="entry name" value="Rib_uL2_dom2"/>
</dbReference>
<reference evidence="5 6" key="1">
    <citation type="submission" date="2019-03" db="EMBL/GenBank/DDBJ databases">
        <title>Nitrincola sp. nov. isolated from an Indian soda lake.</title>
        <authorList>
            <person name="Joshi A."/>
            <person name="Thite S.V."/>
            <person name="Joseph N."/>
            <person name="Dhotre D."/>
            <person name="Moorthy M."/>
            <person name="Shouche Y.S."/>
        </authorList>
    </citation>
    <scope>NUCLEOTIDE SEQUENCE [LARGE SCALE GENOMIC DNA]</scope>
    <source>
        <strain evidence="5 6">MEB193</strain>
    </source>
</reference>
<dbReference type="Pfam" id="PF08207">
    <property type="entry name" value="EFP_N"/>
    <property type="match status" value="1"/>
</dbReference>
<dbReference type="OrthoDB" id="5599402at2"/>
<sequence length="188" mass="20879">MPKASEVKRGHVVEINGSLYIVQNVDVKSPSARGAATLYKMRFAQVPGGRKYEETFVGDDLLKDIQLERRKVSYLYKEDDLYTFMDAEDYSQYTINAEMIEPQLPYLMDGMEGIVALLVDGNMIALDLPSTVVMEILETVPGMKAASATGRTKPARCATGLELQVPEYIEAGEKVKINTETGKFLSRA</sequence>
<dbReference type="InterPro" id="IPR013852">
    <property type="entry name" value="Transl_elong_P/YeiP_CS"/>
</dbReference>
<dbReference type="NCBIfam" id="NF003392">
    <property type="entry name" value="PRK04542.1"/>
    <property type="match status" value="1"/>
</dbReference>
<evidence type="ECO:0000256" key="2">
    <source>
        <dbReference type="HAMAP-Rule" id="MF_00646"/>
    </source>
</evidence>
<feature type="domain" description="Translation elongation factor P/YeiP central" evidence="4">
    <location>
        <begin position="69"/>
        <end position="124"/>
    </location>
</feature>
<dbReference type="CDD" id="cd04470">
    <property type="entry name" value="S1_EF-P_repeat_1"/>
    <property type="match status" value="1"/>
</dbReference>
<dbReference type="AlphaFoldDB" id="A0A5A9W489"/>
<dbReference type="InterPro" id="IPR015365">
    <property type="entry name" value="Elong-fact-P_C"/>
</dbReference>
<evidence type="ECO:0000259" key="4">
    <source>
        <dbReference type="SMART" id="SM01185"/>
    </source>
</evidence>
<keyword evidence="5" id="KW-0251">Elongation factor</keyword>
<dbReference type="InterPro" id="IPR001059">
    <property type="entry name" value="Transl_elong_P/YeiP_cen"/>
</dbReference>
<evidence type="ECO:0000313" key="5">
    <source>
        <dbReference type="EMBL" id="KAA0875432.1"/>
    </source>
</evidence>
<protein>
    <recommendedName>
        <fullName evidence="2">Elongation factor P-like protein</fullName>
    </recommendedName>
</protein>
<feature type="domain" description="Elongation factor P C-terminal" evidence="3">
    <location>
        <begin position="132"/>
        <end position="187"/>
    </location>
</feature>
<dbReference type="InterPro" id="IPR012340">
    <property type="entry name" value="NA-bd_OB-fold"/>
</dbReference>
<dbReference type="FunFam" id="2.40.50.140:FF:000004">
    <property type="entry name" value="Elongation factor P"/>
    <property type="match status" value="1"/>
</dbReference>
<dbReference type="PIRSF" id="PIRSF005901">
    <property type="entry name" value="EF-P"/>
    <property type="match status" value="1"/>
</dbReference>
<dbReference type="Pfam" id="PF09285">
    <property type="entry name" value="Elong-fact-P_C"/>
    <property type="match status" value="1"/>
</dbReference>
<dbReference type="PANTHER" id="PTHR30053">
    <property type="entry name" value="ELONGATION FACTOR P"/>
    <property type="match status" value="1"/>
</dbReference>
<dbReference type="Gene3D" id="2.30.30.30">
    <property type="match status" value="1"/>
</dbReference>
<dbReference type="Gene3D" id="2.40.50.140">
    <property type="entry name" value="Nucleic acid-binding proteins"/>
    <property type="match status" value="2"/>
</dbReference>
<comment type="caution">
    <text evidence="5">The sequence shown here is derived from an EMBL/GenBank/DDBJ whole genome shotgun (WGS) entry which is preliminary data.</text>
</comment>
<comment type="similarity">
    <text evidence="1 2">Belongs to the elongation factor P family.</text>
</comment>
<dbReference type="SMART" id="SM00841">
    <property type="entry name" value="Elong-fact-P_C"/>
    <property type="match status" value="1"/>
</dbReference>
<dbReference type="SUPFAM" id="SSF50249">
    <property type="entry name" value="Nucleic acid-binding proteins"/>
    <property type="match status" value="2"/>
</dbReference>
<dbReference type="GO" id="GO:0005829">
    <property type="term" value="C:cytosol"/>
    <property type="evidence" value="ECO:0007669"/>
    <property type="project" value="UniProtKB-ARBA"/>
</dbReference>
<dbReference type="PANTHER" id="PTHR30053:SF14">
    <property type="entry name" value="TRANSLATION ELONGATION FACTOR KOW-LIKE DOMAIN-CONTAINING PROTEIN"/>
    <property type="match status" value="1"/>
</dbReference>
<accession>A0A5A9W489</accession>